<evidence type="ECO:0000313" key="2">
    <source>
        <dbReference type="EMBL" id="KAK2160439.1"/>
    </source>
</evidence>
<evidence type="ECO:0000313" key="3">
    <source>
        <dbReference type="Proteomes" id="UP001208570"/>
    </source>
</evidence>
<protein>
    <recommendedName>
        <fullName evidence="4">Sulfotransferase domain-containing protein</fullName>
    </recommendedName>
</protein>
<evidence type="ECO:0000256" key="1">
    <source>
        <dbReference type="SAM" id="MobiDB-lite"/>
    </source>
</evidence>
<dbReference type="PANTHER" id="PTHR33844">
    <property type="entry name" value="SULFOTRANSFER_1 DOMAIN-CONTAINING PROTEIN"/>
    <property type="match status" value="1"/>
</dbReference>
<dbReference type="InterPro" id="IPR027417">
    <property type="entry name" value="P-loop_NTPase"/>
</dbReference>
<dbReference type="PANTHER" id="PTHR33844:SF1">
    <property type="entry name" value="SULFOTRANSFERASE DOMAIN-CONTAINING PROTEIN"/>
    <property type="match status" value="1"/>
</dbReference>
<organism evidence="2 3">
    <name type="scientific">Paralvinella palmiformis</name>
    <dbReference type="NCBI Taxonomy" id="53620"/>
    <lineage>
        <taxon>Eukaryota</taxon>
        <taxon>Metazoa</taxon>
        <taxon>Spiralia</taxon>
        <taxon>Lophotrochozoa</taxon>
        <taxon>Annelida</taxon>
        <taxon>Polychaeta</taxon>
        <taxon>Sedentaria</taxon>
        <taxon>Canalipalpata</taxon>
        <taxon>Terebellida</taxon>
        <taxon>Terebelliformia</taxon>
        <taxon>Alvinellidae</taxon>
        <taxon>Paralvinella</taxon>
    </lineage>
</organism>
<dbReference type="EMBL" id="JAODUP010000133">
    <property type="protein sequence ID" value="KAK2160439.1"/>
    <property type="molecule type" value="Genomic_DNA"/>
</dbReference>
<reference evidence="2" key="1">
    <citation type="journal article" date="2023" name="Mol. Biol. Evol.">
        <title>Third-Generation Sequencing Reveals the Adaptive Role of the Epigenome in Three Deep-Sea Polychaetes.</title>
        <authorList>
            <person name="Perez M."/>
            <person name="Aroh O."/>
            <person name="Sun Y."/>
            <person name="Lan Y."/>
            <person name="Juniper S.K."/>
            <person name="Young C.R."/>
            <person name="Angers B."/>
            <person name="Qian P.Y."/>
        </authorList>
    </citation>
    <scope>NUCLEOTIDE SEQUENCE</scope>
    <source>
        <strain evidence="2">P08H-3</strain>
    </source>
</reference>
<sequence>MSFEVYRELFITYTQWLLFLLLNVLYTSVRNISWILNGTYWRLIRNQRPENYEQCAHVMQIVYKHQLDQFIEPRISDFMLVHDRFEHPNYVLRDDVTLLTITDSRAIFLQSRKDAAPPFRHNFFVIGQWEGADKIITIPLNQFQTLAESTRRDDAQIVFLQNQSRCGGTLLTNVFLETGRCVTFNEPGAINALSKYIFIDKIWDGAETRRLFRNTVHMLCKPYRGLDGPVLAYVIKPTVTSIPCMSVIQESLPDAVQLFLYRRPVEVATSLRRLGQVIPTLKLVYYFPRLPGVVAPLLRIIGHTDVQMRGWTPRCHSDLEIGYRIASMSMYYYLKCRREGVSVTGIRYSDLVAHRDAIIRQIFERCHLTTELVAEAVKALDRDSQERTDFSQKRLKEACPNPPKVTTAFLEAARDMAKEFDVPGPEGWDPGFRLPGSIEPKAGPKAEEGEANCAP</sequence>
<name>A0AAD9JWR1_9ANNE</name>
<keyword evidence="3" id="KW-1185">Reference proteome</keyword>
<evidence type="ECO:0008006" key="4">
    <source>
        <dbReference type="Google" id="ProtNLM"/>
    </source>
</evidence>
<accession>A0AAD9JWR1</accession>
<dbReference type="AlphaFoldDB" id="A0AAD9JWR1"/>
<dbReference type="SUPFAM" id="SSF52540">
    <property type="entry name" value="P-loop containing nucleoside triphosphate hydrolases"/>
    <property type="match status" value="1"/>
</dbReference>
<dbReference type="Gene3D" id="3.40.50.300">
    <property type="entry name" value="P-loop containing nucleotide triphosphate hydrolases"/>
    <property type="match status" value="1"/>
</dbReference>
<proteinExistence type="predicted"/>
<feature type="region of interest" description="Disordered" evidence="1">
    <location>
        <begin position="420"/>
        <end position="455"/>
    </location>
</feature>
<gene>
    <name evidence="2" type="ORF">LSH36_133g02065</name>
</gene>
<dbReference type="Proteomes" id="UP001208570">
    <property type="component" value="Unassembled WGS sequence"/>
</dbReference>
<comment type="caution">
    <text evidence="2">The sequence shown here is derived from an EMBL/GenBank/DDBJ whole genome shotgun (WGS) entry which is preliminary data.</text>
</comment>